<reference evidence="2" key="1">
    <citation type="submission" date="2020-02" db="EMBL/GenBank/DDBJ databases">
        <authorList>
            <person name="Meier V. D."/>
        </authorList>
    </citation>
    <scope>NUCLEOTIDE SEQUENCE</scope>
    <source>
        <strain evidence="2">AVDCRST_MAG49</strain>
    </source>
</reference>
<feature type="compositionally biased region" description="Basic residues" evidence="1">
    <location>
        <begin position="60"/>
        <end position="73"/>
    </location>
</feature>
<evidence type="ECO:0000256" key="1">
    <source>
        <dbReference type="SAM" id="MobiDB-lite"/>
    </source>
</evidence>
<dbReference type="EMBL" id="CADCWG010000036">
    <property type="protein sequence ID" value="CAA9538866.1"/>
    <property type="molecule type" value="Genomic_DNA"/>
</dbReference>
<evidence type="ECO:0000313" key="2">
    <source>
        <dbReference type="EMBL" id="CAA9538866.1"/>
    </source>
</evidence>
<feature type="compositionally biased region" description="Basic and acidic residues" evidence="1">
    <location>
        <begin position="28"/>
        <end position="47"/>
    </location>
</feature>
<organism evidence="2">
    <name type="scientific">uncultured Thermomicrobiales bacterium</name>
    <dbReference type="NCBI Taxonomy" id="1645740"/>
    <lineage>
        <taxon>Bacteria</taxon>
        <taxon>Pseudomonadati</taxon>
        <taxon>Thermomicrobiota</taxon>
        <taxon>Thermomicrobia</taxon>
        <taxon>Thermomicrobiales</taxon>
        <taxon>environmental samples</taxon>
    </lineage>
</organism>
<feature type="non-terminal residue" evidence="2">
    <location>
        <position position="73"/>
    </location>
</feature>
<feature type="non-terminal residue" evidence="2">
    <location>
        <position position="1"/>
    </location>
</feature>
<proteinExistence type="predicted"/>
<protein>
    <submittedName>
        <fullName evidence="2">Uncharacterized protein</fullName>
    </submittedName>
</protein>
<accession>A0A6J4U2R7</accession>
<dbReference type="AlphaFoldDB" id="A0A6J4U2R7"/>
<name>A0A6J4U2R7_9BACT</name>
<sequence length="73" mass="8002">GHGRRDEAGRTGPVRAHGWRPPVGDRAGSGREDRAPALRARLGPDRRRGGRPATRGGLRPPRRGRRRRGRAAL</sequence>
<gene>
    <name evidence="2" type="ORF">AVDCRST_MAG49-626</name>
</gene>
<feature type="region of interest" description="Disordered" evidence="1">
    <location>
        <begin position="1"/>
        <end position="73"/>
    </location>
</feature>